<protein>
    <submittedName>
        <fullName evidence="2">Uncharacterized protein</fullName>
    </submittedName>
</protein>
<accession>A0A3M6TWB2</accession>
<dbReference type="OrthoDB" id="5973362at2759"/>
<dbReference type="EMBL" id="RCHS01002801">
    <property type="protein sequence ID" value="RMX45670.1"/>
    <property type="molecule type" value="Genomic_DNA"/>
</dbReference>
<evidence type="ECO:0000313" key="3">
    <source>
        <dbReference type="Proteomes" id="UP000275408"/>
    </source>
</evidence>
<dbReference type="STRING" id="46731.A0A3M6TWB2"/>
<dbReference type="Proteomes" id="UP000275408">
    <property type="component" value="Unassembled WGS sequence"/>
</dbReference>
<feature type="region of interest" description="Disordered" evidence="1">
    <location>
        <begin position="129"/>
        <end position="171"/>
    </location>
</feature>
<comment type="caution">
    <text evidence="2">The sequence shown here is derived from an EMBL/GenBank/DDBJ whole genome shotgun (WGS) entry which is preliminary data.</text>
</comment>
<dbReference type="AlphaFoldDB" id="A0A3M6TWB2"/>
<gene>
    <name evidence="2" type="ORF">pdam_00023845</name>
</gene>
<name>A0A3M6TWB2_POCDA</name>
<evidence type="ECO:0000313" key="2">
    <source>
        <dbReference type="EMBL" id="RMX45670.1"/>
    </source>
</evidence>
<sequence>MPPTGAMSLQFTHGFPRRLMDSHRGILPSNITVAARISNQGIRSVSPGDVAAFMSKKMIRGLGLTVTELMLARTTAIRYAGKRDKPARLVEMMVRFGVDFLTMMPLEAEQTKVLRLASSSYWDLMIASAPDDGEDSSSDESELSVGWDAGDQTDPLPTQGTPEYTETVTRHRKSAAVLRALQVTAAEATLTRRPSCSSGMVRRRKQTTPRRARASQVSAEAPAADDQRSRDEEARERLLALPGIIATPLPNRESLDRLQKFLQENQPCNPQQVEQPARSSDTQALQQARRAAALGVYTEERTGIVRQRVCDVWTTTGADCTYLGEPLSRDSVREFLIKQSKGTRKGTSKVSITSETPFTITFIKRTQQVVVKAHYKFTNEFGYTFSQAIDWQHDQVMGGPVIRTTVTLEPFMVDIFETYGTLFPSLVYLVDPSASVDQILVMMIGHQAILQLQLLGLANLPPQRVVCSLVSVSLEVTFFMIFMACEAVSVKSNLR</sequence>
<reference evidence="2 3" key="1">
    <citation type="journal article" date="2018" name="Sci. Rep.">
        <title>Comparative analysis of the Pocillopora damicornis genome highlights role of immune system in coral evolution.</title>
        <authorList>
            <person name="Cunning R."/>
            <person name="Bay R.A."/>
            <person name="Gillette P."/>
            <person name="Baker A.C."/>
            <person name="Traylor-Knowles N."/>
        </authorList>
    </citation>
    <scope>NUCLEOTIDE SEQUENCE [LARGE SCALE GENOMIC DNA]</scope>
    <source>
        <strain evidence="2">RSMAS</strain>
        <tissue evidence="2">Whole animal</tissue>
    </source>
</reference>
<feature type="compositionally biased region" description="Basic and acidic residues" evidence="1">
    <location>
        <begin position="225"/>
        <end position="234"/>
    </location>
</feature>
<feature type="compositionally biased region" description="Basic residues" evidence="1">
    <location>
        <begin position="201"/>
        <end position="213"/>
    </location>
</feature>
<proteinExistence type="predicted"/>
<feature type="compositionally biased region" description="Polar residues" evidence="1">
    <location>
        <begin position="155"/>
        <end position="167"/>
    </location>
</feature>
<evidence type="ECO:0000256" key="1">
    <source>
        <dbReference type="SAM" id="MobiDB-lite"/>
    </source>
</evidence>
<feature type="region of interest" description="Disordered" evidence="1">
    <location>
        <begin position="189"/>
        <end position="234"/>
    </location>
</feature>
<feature type="compositionally biased region" description="Acidic residues" evidence="1">
    <location>
        <begin position="131"/>
        <end position="142"/>
    </location>
</feature>
<keyword evidence="3" id="KW-1185">Reference proteome</keyword>
<organism evidence="2 3">
    <name type="scientific">Pocillopora damicornis</name>
    <name type="common">Cauliflower coral</name>
    <name type="synonym">Millepora damicornis</name>
    <dbReference type="NCBI Taxonomy" id="46731"/>
    <lineage>
        <taxon>Eukaryota</taxon>
        <taxon>Metazoa</taxon>
        <taxon>Cnidaria</taxon>
        <taxon>Anthozoa</taxon>
        <taxon>Hexacorallia</taxon>
        <taxon>Scleractinia</taxon>
        <taxon>Astrocoeniina</taxon>
        <taxon>Pocilloporidae</taxon>
        <taxon>Pocillopora</taxon>
    </lineage>
</organism>